<feature type="region of interest" description="Disordered" evidence="1">
    <location>
        <begin position="59"/>
        <end position="79"/>
    </location>
</feature>
<reference evidence="3 4" key="1">
    <citation type="journal article" date="2013" name="Genome Announc.">
        <title>Whole-Genome Sequences of Four Clinical Isolates of Mycobacterium tuberculosis from Tamil Nadu, South India.</title>
        <authorList>
            <person name="Narayanan S."/>
            <person name="Deshpande U."/>
        </authorList>
    </citation>
    <scope>NUCLEOTIDE SEQUENCE [LARGE SCALE GENOMIC DNA]</scope>
    <source>
        <strain evidence="3 4">CAS/NITR204</strain>
    </source>
</reference>
<dbReference type="AlphaFoldDB" id="R4ML67"/>
<dbReference type="Proteomes" id="UP000013548">
    <property type="component" value="Chromosome"/>
</dbReference>
<feature type="domain" description="Coenzyme F420:L-glutamate ligase-like" evidence="2">
    <location>
        <begin position="19"/>
        <end position="70"/>
    </location>
</feature>
<evidence type="ECO:0000256" key="1">
    <source>
        <dbReference type="SAM" id="MobiDB-lite"/>
    </source>
</evidence>
<protein>
    <submittedName>
        <fullName evidence="3">F420-0--gamma-glutamyl ligase</fullName>
    </submittedName>
</protein>
<gene>
    <name evidence="3" type="ORF">J113_22750</name>
</gene>
<dbReference type="EMBL" id="CP005386">
    <property type="protein sequence ID" value="AGL28706.1"/>
    <property type="molecule type" value="Genomic_DNA"/>
</dbReference>
<keyword evidence="3" id="KW-0436">Ligase</keyword>
<proteinExistence type="predicted"/>
<dbReference type="KEGG" id="mtuc:J113_22750"/>
<accession>R4ML67</accession>
<dbReference type="PANTHER" id="PTHR47917:SF1">
    <property type="entry name" value="COENZYME F420:L-GLUTAMATE LIGASE"/>
    <property type="match status" value="1"/>
</dbReference>
<evidence type="ECO:0000313" key="3">
    <source>
        <dbReference type="EMBL" id="AGL28706.1"/>
    </source>
</evidence>
<dbReference type="PATRIC" id="fig|1310114.3.peg.4782"/>
<feature type="compositionally biased region" description="Basic and acidic residues" evidence="1">
    <location>
        <begin position="67"/>
        <end position="79"/>
    </location>
</feature>
<dbReference type="HOGENOM" id="CLU_2602316_0_0_11"/>
<sequence>MTGPEHGSASTIEILPVIGLPEFRPGDDLSAAVAAAAPWLRDGDVVVVTSKVVSMRGSRRFRLPKTPSKETDAPQADRG</sequence>
<dbReference type="Pfam" id="PF01996">
    <property type="entry name" value="F420_ligase"/>
    <property type="match status" value="1"/>
</dbReference>
<dbReference type="BioCyc" id="MTUB1310114:G13A2-3289-MONOMER"/>
<dbReference type="Gene3D" id="3.30.1330.100">
    <property type="entry name" value="CofE-like"/>
    <property type="match status" value="1"/>
</dbReference>
<evidence type="ECO:0000259" key="2">
    <source>
        <dbReference type="Pfam" id="PF01996"/>
    </source>
</evidence>
<evidence type="ECO:0000313" key="4">
    <source>
        <dbReference type="Proteomes" id="UP000013548"/>
    </source>
</evidence>
<name>R4ML67_MYCTX</name>
<dbReference type="SUPFAM" id="SSF144010">
    <property type="entry name" value="CofE-like"/>
    <property type="match status" value="1"/>
</dbReference>
<dbReference type="InterPro" id="IPR002847">
    <property type="entry name" value="F420-0_gamma-glut_ligase-dom"/>
</dbReference>
<dbReference type="PANTHER" id="PTHR47917">
    <property type="match status" value="1"/>
</dbReference>
<organism evidence="3 4">
    <name type="scientific">Mycobacterium tuberculosis CAS/NITR204</name>
    <dbReference type="NCBI Taxonomy" id="1310114"/>
    <lineage>
        <taxon>Bacteria</taxon>
        <taxon>Bacillati</taxon>
        <taxon>Actinomycetota</taxon>
        <taxon>Actinomycetes</taxon>
        <taxon>Mycobacteriales</taxon>
        <taxon>Mycobacteriaceae</taxon>
        <taxon>Mycobacterium</taxon>
        <taxon>Mycobacterium tuberculosis complex</taxon>
    </lineage>
</organism>
<dbReference type="GO" id="GO:0052618">
    <property type="term" value="F:coenzyme F420-0:L-glutamate ligase activity"/>
    <property type="evidence" value="ECO:0007669"/>
    <property type="project" value="TreeGrafter"/>
</dbReference>